<organism evidence="2 3">
    <name type="scientific">Amblyomma americanum</name>
    <name type="common">Lone star tick</name>
    <dbReference type="NCBI Taxonomy" id="6943"/>
    <lineage>
        <taxon>Eukaryota</taxon>
        <taxon>Metazoa</taxon>
        <taxon>Ecdysozoa</taxon>
        <taxon>Arthropoda</taxon>
        <taxon>Chelicerata</taxon>
        <taxon>Arachnida</taxon>
        <taxon>Acari</taxon>
        <taxon>Parasitiformes</taxon>
        <taxon>Ixodida</taxon>
        <taxon>Ixodoidea</taxon>
        <taxon>Ixodidae</taxon>
        <taxon>Amblyomminae</taxon>
        <taxon>Amblyomma</taxon>
    </lineage>
</organism>
<evidence type="ECO:0000313" key="2">
    <source>
        <dbReference type="EMBL" id="KAK8767660.1"/>
    </source>
</evidence>
<comment type="caution">
    <text evidence="2">The sequence shown here is derived from an EMBL/GenBank/DDBJ whole genome shotgun (WGS) entry which is preliminary data.</text>
</comment>
<gene>
    <name evidence="2" type="ORF">V5799_005559</name>
</gene>
<feature type="region of interest" description="Disordered" evidence="1">
    <location>
        <begin position="154"/>
        <end position="228"/>
    </location>
</feature>
<feature type="compositionally biased region" description="Basic and acidic residues" evidence="1">
    <location>
        <begin position="169"/>
        <end position="186"/>
    </location>
</feature>
<feature type="compositionally biased region" description="Polar residues" evidence="1">
    <location>
        <begin position="1"/>
        <end position="17"/>
    </location>
</feature>
<reference evidence="2 3" key="1">
    <citation type="journal article" date="2023" name="Arcadia Sci">
        <title>De novo assembly of a long-read Amblyomma americanum tick genome.</title>
        <authorList>
            <person name="Chou S."/>
            <person name="Poskanzer K.E."/>
            <person name="Rollins M."/>
            <person name="Thuy-Boun P.S."/>
        </authorList>
    </citation>
    <scope>NUCLEOTIDE SEQUENCE [LARGE SCALE GENOMIC DNA]</scope>
    <source>
        <strain evidence="2">F_SG_1</strain>
        <tissue evidence="2">Salivary glands</tissue>
    </source>
</reference>
<dbReference type="EMBL" id="JARKHS020025218">
    <property type="protein sequence ID" value="KAK8767660.1"/>
    <property type="molecule type" value="Genomic_DNA"/>
</dbReference>
<dbReference type="Proteomes" id="UP001321473">
    <property type="component" value="Unassembled WGS sequence"/>
</dbReference>
<feature type="compositionally biased region" description="Basic and acidic residues" evidence="1">
    <location>
        <begin position="204"/>
        <end position="219"/>
    </location>
</feature>
<proteinExistence type="predicted"/>
<evidence type="ECO:0000256" key="1">
    <source>
        <dbReference type="SAM" id="MobiDB-lite"/>
    </source>
</evidence>
<evidence type="ECO:0000313" key="3">
    <source>
        <dbReference type="Proteomes" id="UP001321473"/>
    </source>
</evidence>
<protein>
    <submittedName>
        <fullName evidence="2">Uncharacterized protein</fullName>
    </submittedName>
</protein>
<dbReference type="AlphaFoldDB" id="A0AAQ4DYX0"/>
<feature type="region of interest" description="Disordered" evidence="1">
    <location>
        <begin position="1"/>
        <end position="22"/>
    </location>
</feature>
<keyword evidence="3" id="KW-1185">Reference proteome</keyword>
<sequence length="228" mass="25595">MKAQLSECSSLQRSTLRPPSEPQCRQDLHNLNIAKHQVAFFVEECHCLPFTASDFPGLTMIVVKLHTENVDNGGDHWPVAPNPDGVDLTDHNALSLFSTSRFSRPNSHSLGQYQGRGEETAPRHCETWTIRDAFVRHVRKNVPHEGVMERTFCPRSVGEQPQHGLRSGLQDEGRKRQLGCRDDVRRQPAQKVPGALRYASNVESEDKGHAPRDAEELHRRGGVQRGDG</sequence>
<name>A0AAQ4DYX0_AMBAM</name>
<accession>A0AAQ4DYX0</accession>